<dbReference type="Proteomes" id="UP000306192">
    <property type="component" value="Unassembled WGS sequence"/>
</dbReference>
<dbReference type="PANTHER" id="PTHR30576:SF10">
    <property type="entry name" value="SLL5057 PROTEIN"/>
    <property type="match status" value="1"/>
</dbReference>
<feature type="transmembrane region" description="Helical" evidence="7">
    <location>
        <begin position="121"/>
        <end position="138"/>
    </location>
</feature>
<dbReference type="Pfam" id="PF13727">
    <property type="entry name" value="CoA_binding_3"/>
    <property type="match status" value="1"/>
</dbReference>
<accession>A0A4T2BUZ0</accession>
<protein>
    <submittedName>
        <fullName evidence="9">Sugar transferase</fullName>
    </submittedName>
</protein>
<dbReference type="PANTHER" id="PTHR30576">
    <property type="entry name" value="COLANIC BIOSYNTHESIS UDP-GLUCOSE LIPID CARRIER TRANSFERASE"/>
    <property type="match status" value="1"/>
</dbReference>
<comment type="subcellular location">
    <subcellularLocation>
        <location evidence="1">Membrane</location>
        <topology evidence="1">Multi-pass membrane protein</topology>
    </subcellularLocation>
</comment>
<evidence type="ECO:0000256" key="2">
    <source>
        <dbReference type="ARBA" id="ARBA00006464"/>
    </source>
</evidence>
<dbReference type="EMBL" id="QYRT01000019">
    <property type="protein sequence ID" value="TIH35593.1"/>
    <property type="molecule type" value="Genomic_DNA"/>
</dbReference>
<organism evidence="9 10">
    <name type="scientific">Subtercola vilae</name>
    <dbReference type="NCBI Taxonomy" id="2056433"/>
    <lineage>
        <taxon>Bacteria</taxon>
        <taxon>Bacillati</taxon>
        <taxon>Actinomycetota</taxon>
        <taxon>Actinomycetes</taxon>
        <taxon>Micrococcales</taxon>
        <taxon>Microbacteriaceae</taxon>
        <taxon>Subtercola</taxon>
    </lineage>
</organism>
<comment type="similarity">
    <text evidence="2">Belongs to the bacterial sugar transferase family.</text>
</comment>
<dbReference type="GO" id="GO:0016780">
    <property type="term" value="F:phosphotransferase activity, for other substituted phosphate groups"/>
    <property type="evidence" value="ECO:0007669"/>
    <property type="project" value="TreeGrafter"/>
</dbReference>
<name>A0A4T2BUZ0_9MICO</name>
<dbReference type="GO" id="GO:0016020">
    <property type="term" value="C:membrane"/>
    <property type="evidence" value="ECO:0007669"/>
    <property type="project" value="UniProtKB-SubCell"/>
</dbReference>
<comment type="caution">
    <text evidence="9">The sequence shown here is derived from an EMBL/GenBank/DDBJ whole genome shotgun (WGS) entry which is preliminary data.</text>
</comment>
<evidence type="ECO:0000313" key="9">
    <source>
        <dbReference type="EMBL" id="TIH35593.1"/>
    </source>
</evidence>
<evidence type="ECO:0000259" key="8">
    <source>
        <dbReference type="Pfam" id="PF02397"/>
    </source>
</evidence>
<keyword evidence="5 7" id="KW-1133">Transmembrane helix</keyword>
<feature type="transmembrane region" description="Helical" evidence="7">
    <location>
        <begin position="44"/>
        <end position="67"/>
    </location>
</feature>
<evidence type="ECO:0000313" key="10">
    <source>
        <dbReference type="Proteomes" id="UP000306192"/>
    </source>
</evidence>
<dbReference type="OrthoDB" id="9808602at2"/>
<keyword evidence="4 7" id="KW-0812">Transmembrane</keyword>
<keyword evidence="10" id="KW-1185">Reference proteome</keyword>
<proteinExistence type="inferred from homology"/>
<evidence type="ECO:0000256" key="7">
    <source>
        <dbReference type="SAM" id="Phobius"/>
    </source>
</evidence>
<dbReference type="Pfam" id="PF02397">
    <property type="entry name" value="Bac_transf"/>
    <property type="match status" value="1"/>
</dbReference>
<evidence type="ECO:0000256" key="6">
    <source>
        <dbReference type="ARBA" id="ARBA00023136"/>
    </source>
</evidence>
<feature type="transmembrane region" description="Helical" evidence="7">
    <location>
        <begin position="144"/>
        <end position="163"/>
    </location>
</feature>
<reference evidence="9 10" key="1">
    <citation type="journal article" date="2019" name="Microorganisms">
        <title>Systematic Affiliation and Genome Analysis of Subtercola vilae DB165(T) with Particular Emphasis on Cold Adaptation of an Isolate from a High-Altitude Cold Volcano Lake.</title>
        <authorList>
            <person name="Villalobos A.S."/>
            <person name="Wiese J."/>
            <person name="Imhoff J.F."/>
            <person name="Dorador C."/>
            <person name="Keller A."/>
            <person name="Hentschel U."/>
        </authorList>
    </citation>
    <scope>NUCLEOTIDE SEQUENCE [LARGE SCALE GENOMIC DNA]</scope>
    <source>
        <strain evidence="9 10">DB165</strain>
    </source>
</reference>
<dbReference type="NCBIfam" id="TIGR03025">
    <property type="entry name" value="EPS_sugtrans"/>
    <property type="match status" value="1"/>
</dbReference>
<evidence type="ECO:0000256" key="3">
    <source>
        <dbReference type="ARBA" id="ARBA00022679"/>
    </source>
</evidence>
<dbReference type="AlphaFoldDB" id="A0A4T2BUZ0"/>
<dbReference type="InterPro" id="IPR017475">
    <property type="entry name" value="EPS_sugar_tfrase"/>
</dbReference>
<feature type="transmembrane region" description="Helical" evidence="7">
    <location>
        <begin position="315"/>
        <end position="339"/>
    </location>
</feature>
<feature type="domain" description="Bacterial sugar transferase" evidence="8">
    <location>
        <begin position="313"/>
        <end position="502"/>
    </location>
</feature>
<dbReference type="InterPro" id="IPR003362">
    <property type="entry name" value="Bact_transf"/>
</dbReference>
<evidence type="ECO:0000256" key="5">
    <source>
        <dbReference type="ARBA" id="ARBA00022989"/>
    </source>
</evidence>
<gene>
    <name evidence="9" type="ORF">D4765_11055</name>
</gene>
<keyword evidence="3 9" id="KW-0808">Transferase</keyword>
<feature type="transmembrane region" description="Helical" evidence="7">
    <location>
        <begin position="79"/>
        <end position="100"/>
    </location>
</feature>
<evidence type="ECO:0000256" key="4">
    <source>
        <dbReference type="ARBA" id="ARBA00022692"/>
    </source>
</evidence>
<keyword evidence="6 7" id="KW-0472">Membrane</keyword>
<evidence type="ECO:0000256" key="1">
    <source>
        <dbReference type="ARBA" id="ARBA00004141"/>
    </source>
</evidence>
<sequence length="508" mass="56620">MFQLGTTSTLVYSSGESLSSKVVNQTALRAPRERDWRDIYRRRLAITDFAVIVVVVFGSQFLFFGWASAQVAGLASMFLLNYSVLSLILIVSWTLILSAYGSRADRVAGTGTAEYRIVFDSSLRLFGVFAIVAFLLQFAFSRGYFVVAFPIGTLGLICSRWRWRRWLSKEREQGRFTAKVLLVGSEVSVIHTARQLASQPHAGYLVVGACLPSGRIADYLPGTQIPVAGSVDRVMQAIVATGADTVVLTSSDELSPERIRELSWSLEPGRQHLVVAPSLTDIGGPRIHTRPVAGLPLIHVETPRYEGFKRYQKRLFDLVTSGSLLLVLSPVLALVAMGIRLSTPGSVFFRQQRVGLNGSLFFMLKFRSMVVDAEAQLSDLESADRAEGNTVLFKMRDDPRVTPIGKWLRRYSLDELPQLINVLRGEMSLIGPRPPLQKEVDLYDTHVHRRFLVKPGITGLWQVSGRSNLSWEDSVRLDLYYVENWSMVGDFVILMKTARAVFGSDGAY</sequence>